<sequence length="463" mass="52174">MSILFSDFQKAQRIGDGHLLASCLAPVNTTSDPKRLWSFSQLTNYQAVEADIRWHIIQDQNAVRREKAEANQWVQVFICLWKCIRELANIETGQGGRWNVAFQAYKELCVALCRGYSHCGFQAWTVHCMDVAGKYLRVLASKADSESTNAVESGSGFVNGLSDDVAENSEKNEKLMEAARTLSQMISTCRNDDSDLAESRKWGIISVANHLFKTYFKLNNISLTKHVILMLESPGVNLPPLSAFPRSQHCTYSYYRGVLEFLKENYVGAEAHLSEALTICHRNATKNQEQILTYLIPAHMLTSQQLPSRATLERLPALRELFLPLCTAIKAGNLSAFDAALSDAEADLVNKRIYLTLERSRDMCMRNLCRKVFMNSGYEETKDHSTGEVTARTRRTRLKISEFEVAVRAAYRNSVEPVVIERDEVECFLANMIYKGYMKGYIARDHGMVVLSKKGDAFVGTGV</sequence>
<dbReference type="PANTHER" id="PTHR12732:SF0">
    <property type="entry name" value="PCI DOMAIN-CONTAINING PROTEIN 2"/>
    <property type="match status" value="1"/>
</dbReference>
<comment type="similarity">
    <text evidence="1">Belongs to the CSN12 family.</text>
</comment>
<dbReference type="InterPro" id="IPR045114">
    <property type="entry name" value="Csn12-like"/>
</dbReference>
<dbReference type="GO" id="GO:0003690">
    <property type="term" value="F:double-stranded DNA binding"/>
    <property type="evidence" value="ECO:0007669"/>
    <property type="project" value="InterPro"/>
</dbReference>
<reference evidence="3 4" key="1">
    <citation type="submission" date="2023-08" db="EMBL/GenBank/DDBJ databases">
        <title>Black Yeasts Isolated from many extreme environments.</title>
        <authorList>
            <person name="Coleine C."/>
            <person name="Stajich J.E."/>
            <person name="Selbmann L."/>
        </authorList>
    </citation>
    <scope>NUCLEOTIDE SEQUENCE [LARGE SCALE GENOMIC DNA]</scope>
    <source>
        <strain evidence="3 4">CCFEE 5910</strain>
    </source>
</reference>
<dbReference type="InterPro" id="IPR036388">
    <property type="entry name" value="WH-like_DNA-bd_sf"/>
</dbReference>
<evidence type="ECO:0000256" key="1">
    <source>
        <dbReference type="ARBA" id="ARBA00025771"/>
    </source>
</evidence>
<dbReference type="Pfam" id="PF01399">
    <property type="entry name" value="PCI"/>
    <property type="match status" value="1"/>
</dbReference>
<dbReference type="InterPro" id="IPR000717">
    <property type="entry name" value="PCI_dom"/>
</dbReference>
<dbReference type="SMART" id="SM00753">
    <property type="entry name" value="PAM"/>
    <property type="match status" value="1"/>
</dbReference>
<evidence type="ECO:0000313" key="4">
    <source>
        <dbReference type="Proteomes" id="UP001309876"/>
    </source>
</evidence>
<evidence type="ECO:0000259" key="2">
    <source>
        <dbReference type="PROSITE" id="PS50250"/>
    </source>
</evidence>
<accession>A0AAN7YDG5</accession>
<keyword evidence="4" id="KW-1185">Reference proteome</keyword>
<dbReference type="GO" id="GO:0003723">
    <property type="term" value="F:RNA binding"/>
    <property type="evidence" value="ECO:0007669"/>
    <property type="project" value="InterPro"/>
</dbReference>
<evidence type="ECO:0000313" key="3">
    <source>
        <dbReference type="EMBL" id="KAK5081642.1"/>
    </source>
</evidence>
<organism evidence="3 4">
    <name type="scientific">Lithohypha guttulata</name>
    <dbReference type="NCBI Taxonomy" id="1690604"/>
    <lineage>
        <taxon>Eukaryota</taxon>
        <taxon>Fungi</taxon>
        <taxon>Dikarya</taxon>
        <taxon>Ascomycota</taxon>
        <taxon>Pezizomycotina</taxon>
        <taxon>Eurotiomycetes</taxon>
        <taxon>Chaetothyriomycetidae</taxon>
        <taxon>Chaetothyriales</taxon>
        <taxon>Trichomeriaceae</taxon>
        <taxon>Lithohypha</taxon>
    </lineage>
</organism>
<gene>
    <name evidence="3" type="primary">CSN12</name>
    <name evidence="3" type="ORF">LTR05_007775</name>
</gene>
<name>A0AAN7YDG5_9EURO</name>
<dbReference type="Proteomes" id="UP001309876">
    <property type="component" value="Unassembled WGS sequence"/>
</dbReference>
<dbReference type="Gene3D" id="1.10.10.10">
    <property type="entry name" value="Winged helix-like DNA-binding domain superfamily/Winged helix DNA-binding domain"/>
    <property type="match status" value="1"/>
</dbReference>
<dbReference type="PANTHER" id="PTHR12732">
    <property type="entry name" value="UNCHARACTERIZED PROTEASOME COMPONENT REGION PCI-CONTAINING"/>
    <property type="match status" value="1"/>
</dbReference>
<dbReference type="EMBL" id="JAVRRJ010000009">
    <property type="protein sequence ID" value="KAK5081642.1"/>
    <property type="molecule type" value="Genomic_DNA"/>
</dbReference>
<proteinExistence type="inferred from homology"/>
<protein>
    <submittedName>
        <fullName evidence="3">COP9 signalosome (CSN) subunit</fullName>
    </submittedName>
</protein>
<dbReference type="AlphaFoldDB" id="A0AAN7YDG5"/>
<dbReference type="PROSITE" id="PS50250">
    <property type="entry name" value="PCI"/>
    <property type="match status" value="1"/>
</dbReference>
<feature type="domain" description="PCI" evidence="2">
    <location>
        <begin position="250"/>
        <end position="456"/>
    </location>
</feature>
<comment type="caution">
    <text evidence="3">The sequence shown here is derived from an EMBL/GenBank/DDBJ whole genome shotgun (WGS) entry which is preliminary data.</text>
</comment>